<proteinExistence type="predicted"/>
<feature type="transmembrane region" description="Helical" evidence="2">
    <location>
        <begin position="32"/>
        <end position="51"/>
    </location>
</feature>
<feature type="region of interest" description="Disordered" evidence="1">
    <location>
        <begin position="256"/>
        <end position="288"/>
    </location>
</feature>
<evidence type="ECO:0000313" key="3">
    <source>
        <dbReference type="EMBL" id="MBL7631967.1"/>
    </source>
</evidence>
<evidence type="ECO:0000313" key="4">
    <source>
        <dbReference type="Proteomes" id="UP000604475"/>
    </source>
</evidence>
<keyword evidence="2" id="KW-0812">Transmembrane</keyword>
<evidence type="ECO:0000256" key="2">
    <source>
        <dbReference type="SAM" id="Phobius"/>
    </source>
</evidence>
<keyword evidence="4" id="KW-1185">Reference proteome</keyword>
<protein>
    <recommendedName>
        <fullName evidence="5">DUF2637 domain-containing protein</fullName>
    </recommendedName>
</protein>
<feature type="transmembrane region" description="Helical" evidence="2">
    <location>
        <begin position="71"/>
        <end position="90"/>
    </location>
</feature>
<sequence>MAVIMALVVALTFLFGFGNVWLLALRLGVPGYVAPLVAPAVDLTVLGLLLAIRELAYRGASVDQIRPARRLLVFASLVTLALNVAEPAIAGDVGKAVFDAVGPLLLIGWAETGPGILHAMAATRPTTRSVEVPSAVEPEGVASAGELLERSATAVDGNGSVSADVAGVGGRPGGAFGAATGVRRRGQVQLSPELLERARREDAAHRRDHDRPVSAETLRKRLRVGAATARLLVARVRMETGSSHSLGRIELHLAPGPAVEGGAGDVAQRSAPAGRDVDQRPPAMPAAA</sequence>
<reference evidence="3" key="1">
    <citation type="submission" date="2020-12" db="EMBL/GenBank/DDBJ databases">
        <title>Genomic characterization of non-nitrogen-fixing Frankia strains.</title>
        <authorList>
            <person name="Carlos-Shanley C."/>
            <person name="Guerra T."/>
            <person name="Hahn D."/>
        </authorList>
    </citation>
    <scope>NUCLEOTIDE SEQUENCE</scope>
    <source>
        <strain evidence="3">CN6</strain>
    </source>
</reference>
<comment type="caution">
    <text evidence="3">The sequence shown here is derived from an EMBL/GenBank/DDBJ whole genome shotgun (WGS) entry which is preliminary data.</text>
</comment>
<name>A0A937US18_9ACTN</name>
<dbReference type="AlphaFoldDB" id="A0A937US18"/>
<evidence type="ECO:0000256" key="1">
    <source>
        <dbReference type="SAM" id="MobiDB-lite"/>
    </source>
</evidence>
<keyword evidence="2" id="KW-1133">Transmembrane helix</keyword>
<dbReference type="Proteomes" id="UP000604475">
    <property type="component" value="Unassembled WGS sequence"/>
</dbReference>
<dbReference type="EMBL" id="JAEACQ010000291">
    <property type="protein sequence ID" value="MBL7631967.1"/>
    <property type="molecule type" value="Genomic_DNA"/>
</dbReference>
<organism evidence="3 4">
    <name type="scientific">Frankia nepalensis</name>
    <dbReference type="NCBI Taxonomy" id="1836974"/>
    <lineage>
        <taxon>Bacteria</taxon>
        <taxon>Bacillati</taxon>
        <taxon>Actinomycetota</taxon>
        <taxon>Actinomycetes</taxon>
        <taxon>Frankiales</taxon>
        <taxon>Frankiaceae</taxon>
        <taxon>Frankia</taxon>
    </lineage>
</organism>
<keyword evidence="2" id="KW-0472">Membrane</keyword>
<gene>
    <name evidence="3" type="ORF">I7412_33385</name>
</gene>
<accession>A0A937US18</accession>
<evidence type="ECO:0008006" key="5">
    <source>
        <dbReference type="Google" id="ProtNLM"/>
    </source>
</evidence>